<dbReference type="STRING" id="641491.DND132_1215"/>
<dbReference type="SUPFAM" id="SSF55469">
    <property type="entry name" value="FMN-dependent nitroreductase-like"/>
    <property type="match status" value="1"/>
</dbReference>
<dbReference type="PANTHER" id="PTHR43267">
    <property type="entry name" value="TRNA THREONYLCARBAMOYLADENOSINE DEHYDRATASE"/>
    <property type="match status" value="1"/>
</dbReference>
<evidence type="ECO:0000259" key="1">
    <source>
        <dbReference type="Pfam" id="PF00899"/>
    </source>
</evidence>
<dbReference type="InterPro" id="IPR000594">
    <property type="entry name" value="ThiF_NAD_FAD-bd"/>
</dbReference>
<dbReference type="KEGG" id="ddn:DND132_1215"/>
<dbReference type="NCBIfam" id="NF006077">
    <property type="entry name" value="PRK08223.1"/>
    <property type="match status" value="1"/>
</dbReference>
<dbReference type="RefSeq" id="WP_014321855.1">
    <property type="nucleotide sequence ID" value="NC_016803.1"/>
</dbReference>
<gene>
    <name evidence="2" type="ORF">DND132_1215</name>
</gene>
<dbReference type="InterPro" id="IPR035985">
    <property type="entry name" value="Ubiquitin-activating_enz"/>
</dbReference>
<dbReference type="GO" id="GO:0008641">
    <property type="term" value="F:ubiquitin-like modifier activating enzyme activity"/>
    <property type="evidence" value="ECO:0007669"/>
    <property type="project" value="InterPro"/>
</dbReference>
<protein>
    <submittedName>
        <fullName evidence="2">UBA/THIF-type NAD/FAD binding protein</fullName>
    </submittedName>
</protein>
<name>F0JCC9_9BACT</name>
<dbReference type="Pfam" id="PF00899">
    <property type="entry name" value="ThiF"/>
    <property type="match status" value="1"/>
</dbReference>
<dbReference type="GO" id="GO:0016491">
    <property type="term" value="F:oxidoreductase activity"/>
    <property type="evidence" value="ECO:0007669"/>
    <property type="project" value="InterPro"/>
</dbReference>
<dbReference type="Gene3D" id="3.40.50.720">
    <property type="entry name" value="NAD(P)-binding Rossmann-like Domain"/>
    <property type="match status" value="1"/>
</dbReference>
<dbReference type="PANTHER" id="PTHR43267:SF1">
    <property type="entry name" value="TRNA THREONYLCARBAMOYLADENOSINE DEHYDRATASE"/>
    <property type="match status" value="1"/>
</dbReference>
<dbReference type="eggNOG" id="COG0476">
    <property type="taxonomic scope" value="Bacteria"/>
</dbReference>
<accession>F0JCC9</accession>
<reference evidence="2 3" key="1">
    <citation type="journal article" date="2011" name="J. Bacteriol.">
        <title>Genome sequence of the mercury-methylating strain Desulfovibrio desulfuricans ND132.</title>
        <authorList>
            <person name="Brown S.D."/>
            <person name="Gilmour C.C."/>
            <person name="Kucken A.M."/>
            <person name="Wall J.D."/>
            <person name="Elias D.A."/>
            <person name="Brandt C.C."/>
            <person name="Podar M."/>
            <person name="Chertkov O."/>
            <person name="Held B."/>
            <person name="Bruce D.C."/>
            <person name="Detter J.C."/>
            <person name="Tapia R."/>
            <person name="Han C.S."/>
            <person name="Goodwin L.A."/>
            <person name="Cheng J.F."/>
            <person name="Pitluck S."/>
            <person name="Woyke T."/>
            <person name="Mikhailova N."/>
            <person name="Ivanova N.N."/>
            <person name="Han J."/>
            <person name="Lucas S."/>
            <person name="Lapidus A.L."/>
            <person name="Land M.L."/>
            <person name="Hauser L.J."/>
            <person name="Palumbo A.V."/>
        </authorList>
    </citation>
    <scope>NUCLEOTIDE SEQUENCE [LARGE SCALE GENOMIC DNA]</scope>
    <source>
        <strain evidence="2 3">ND132</strain>
    </source>
</reference>
<proteinExistence type="predicted"/>
<dbReference type="Gene3D" id="3.40.109.10">
    <property type="entry name" value="NADH Oxidase"/>
    <property type="match status" value="1"/>
</dbReference>
<dbReference type="GO" id="GO:0061503">
    <property type="term" value="F:tRNA threonylcarbamoyladenosine dehydratase"/>
    <property type="evidence" value="ECO:0007669"/>
    <property type="project" value="TreeGrafter"/>
</dbReference>
<dbReference type="OrthoDB" id="272552at2"/>
<dbReference type="EMBL" id="CP003220">
    <property type="protein sequence ID" value="EGB14427.1"/>
    <property type="molecule type" value="Genomic_DNA"/>
</dbReference>
<sequence>MNTPETRQKLDVFHVASHNTYQEAAFCRNLGLLDANEQNRLQHAVVAVAGLGGVGGGHLIALARSGVGGFRLADFDRFDPVNGNRQYGATVSAFGREKLRVMAENALEVNPHLSLTLFEDGVTEENVDAFLDGADLVLDGLDFFVFEVRRMVFKKALEKGIPVITAGPMGFSSALLVFTPDGMGFDEYFDIREEDTYIERILKFAMGLAPRPTHFGYVNMDFVDLRAKRGPSLGCACQLCASLAVTEALRLLLGRKGVKPVPYFLQFDPYVRKLVKGRLRMGNRHPVQRLKLWIAKNYMLDRNKVIGPVRPEQPDLAADGLAAVRDYVISAGVQAPSGDNCQPWRFSGKGERIVLSLDKGTDESFFNVRQAASIVACGAAMENMTLAAQACGLKPEVELRPEEGAGEIRLAALTLKQGEDVHEPVLHDAVWLRCTNRKFYSRKPVSDGVWEHIREAVERFPGTTLQWISAQDQLKKFAESVCLADRIRTEHRGLHEHLNAMIRFTQKDAEETRDGFPLGNLEAGRAGNLFLKATRSWSVMKALNTLGASRGVAAHSGKGILRSGGVGLISTQALDTESLFLAGRALERAWLTFTHYGIRFQPAAAPALFRLRWLLEGETSFSPAHGKLLGRSWSLAEECFPGFLASRPVLFFRVGFGPGIKYGTYRKPLTAFPGGDA</sequence>
<evidence type="ECO:0000313" key="3">
    <source>
        <dbReference type="Proteomes" id="UP000007845"/>
    </source>
</evidence>
<dbReference type="CDD" id="cd01483">
    <property type="entry name" value="E1_enzyme_family"/>
    <property type="match status" value="1"/>
</dbReference>
<dbReference type="HOGENOM" id="CLU_020676_0_0_7"/>
<keyword evidence="3" id="KW-1185">Reference proteome</keyword>
<feature type="domain" description="THIF-type NAD/FAD binding fold" evidence="1">
    <location>
        <begin position="27"/>
        <end position="273"/>
    </location>
</feature>
<dbReference type="Proteomes" id="UP000007845">
    <property type="component" value="Chromosome"/>
</dbReference>
<dbReference type="InterPro" id="IPR045886">
    <property type="entry name" value="ThiF/MoeB/HesA"/>
</dbReference>
<evidence type="ECO:0000313" key="2">
    <source>
        <dbReference type="EMBL" id="EGB14427.1"/>
    </source>
</evidence>
<dbReference type="eggNOG" id="COG0778">
    <property type="taxonomic scope" value="Bacteria"/>
</dbReference>
<dbReference type="GO" id="GO:0061504">
    <property type="term" value="P:cyclic threonylcarbamoyladenosine biosynthetic process"/>
    <property type="evidence" value="ECO:0007669"/>
    <property type="project" value="TreeGrafter"/>
</dbReference>
<dbReference type="InterPro" id="IPR000415">
    <property type="entry name" value="Nitroreductase-like"/>
</dbReference>
<organism evidence="2 3">
    <name type="scientific">Pseudodesulfovibrio mercurii</name>
    <dbReference type="NCBI Taxonomy" id="641491"/>
    <lineage>
        <taxon>Bacteria</taxon>
        <taxon>Pseudomonadati</taxon>
        <taxon>Thermodesulfobacteriota</taxon>
        <taxon>Desulfovibrionia</taxon>
        <taxon>Desulfovibrionales</taxon>
        <taxon>Desulfovibrionaceae</taxon>
    </lineage>
</organism>
<dbReference type="AlphaFoldDB" id="F0JCC9"/>
<dbReference type="SUPFAM" id="SSF69572">
    <property type="entry name" value="Activating enzymes of the ubiquitin-like proteins"/>
    <property type="match status" value="1"/>
</dbReference>